<feature type="region of interest" description="Disordered" evidence="1">
    <location>
        <begin position="76"/>
        <end position="114"/>
    </location>
</feature>
<evidence type="ECO:0000313" key="3">
    <source>
        <dbReference type="Proteomes" id="UP000249616"/>
    </source>
</evidence>
<dbReference type="KEGG" id="scad:DN051_31725"/>
<organism evidence="2 3">
    <name type="scientific">Streptomyces cadmiisoli</name>
    <dbReference type="NCBI Taxonomy" id="2184053"/>
    <lineage>
        <taxon>Bacteria</taxon>
        <taxon>Bacillati</taxon>
        <taxon>Actinomycetota</taxon>
        <taxon>Actinomycetes</taxon>
        <taxon>Kitasatosporales</taxon>
        <taxon>Streptomycetaceae</taxon>
        <taxon>Streptomyces</taxon>
        <taxon>Streptomyces aurantiacus group</taxon>
    </lineage>
</organism>
<reference evidence="2 3" key="1">
    <citation type="journal article" date="2019" name="Int. J. Syst. Evol. Microbiol.">
        <title>Streptomyces cadmiisoli sp. nov., a novel actinomycete isolated from cadmium-contaminated soil.</title>
        <authorList>
            <person name="Li K."/>
            <person name="Tang X."/>
            <person name="Zhao J."/>
            <person name="Guo Y."/>
            <person name="Tang Y."/>
            <person name="Gao J."/>
        </authorList>
    </citation>
    <scope>NUCLEOTIDE SEQUENCE [LARGE SCALE GENOMIC DNA]</scope>
    <source>
        <strain evidence="2 3">ZFG47</strain>
    </source>
</reference>
<feature type="compositionally biased region" description="Polar residues" evidence="1">
    <location>
        <begin position="76"/>
        <end position="86"/>
    </location>
</feature>
<name>A0A2Z4J630_9ACTN</name>
<evidence type="ECO:0000256" key="1">
    <source>
        <dbReference type="SAM" id="MobiDB-lite"/>
    </source>
</evidence>
<protein>
    <submittedName>
        <fullName evidence="2">Uncharacterized protein</fullName>
    </submittedName>
</protein>
<sequence>MCVNKRREPTTDTQLTRRAFRKPSFRTGGPAWGVVRPLREIASPIAATAASPDHMGMAGPLAGIFRSAGIFEAPRSSFSTGNGWRNRTQEPHPAPARRKSAQAGQPLGSRVFGPERSGCWRWGVTR</sequence>
<keyword evidence="3" id="KW-1185">Reference proteome</keyword>
<dbReference type="Proteomes" id="UP000249616">
    <property type="component" value="Chromosome"/>
</dbReference>
<gene>
    <name evidence="2" type="ORF">DN051_31725</name>
</gene>
<proteinExistence type="predicted"/>
<dbReference type="AlphaFoldDB" id="A0A2Z4J630"/>
<evidence type="ECO:0000313" key="2">
    <source>
        <dbReference type="EMBL" id="AWW40682.1"/>
    </source>
</evidence>
<accession>A0A2Z4J630</accession>
<dbReference type="EMBL" id="CP030073">
    <property type="protein sequence ID" value="AWW40682.1"/>
    <property type="molecule type" value="Genomic_DNA"/>
</dbReference>